<protein>
    <submittedName>
        <fullName evidence="4">Putative uridylyltransferase</fullName>
        <ecNumber evidence="4">2.7.7.-</ecNumber>
    </submittedName>
</protein>
<evidence type="ECO:0000256" key="1">
    <source>
        <dbReference type="ARBA" id="ARBA00010401"/>
    </source>
</evidence>
<dbReference type="InterPro" id="IPR029044">
    <property type="entry name" value="Nucleotide-diphossugar_trans"/>
</dbReference>
<dbReference type="EMBL" id="CAADRM010000019">
    <property type="protein sequence ID" value="VFU11801.1"/>
    <property type="molecule type" value="Genomic_DNA"/>
</dbReference>
<evidence type="ECO:0000256" key="3">
    <source>
        <dbReference type="ARBA" id="ARBA00022695"/>
    </source>
</evidence>
<dbReference type="EC" id="2.7.7.-" evidence="4"/>
<dbReference type="Pfam" id="PF01704">
    <property type="entry name" value="UDPGP"/>
    <property type="match status" value="1"/>
</dbReference>
<reference evidence="4" key="1">
    <citation type="submission" date="2019-03" db="EMBL/GenBank/DDBJ databases">
        <authorList>
            <person name="Hao L."/>
        </authorList>
    </citation>
    <scope>NUCLEOTIDE SEQUENCE</scope>
</reference>
<evidence type="ECO:0000256" key="2">
    <source>
        <dbReference type="ARBA" id="ARBA00022679"/>
    </source>
</evidence>
<dbReference type="GO" id="GO:0070569">
    <property type="term" value="F:uridylyltransferase activity"/>
    <property type="evidence" value="ECO:0007669"/>
    <property type="project" value="InterPro"/>
</dbReference>
<dbReference type="PANTHER" id="PTHR11952">
    <property type="entry name" value="UDP- GLUCOSE PYROPHOSPHORYLASE"/>
    <property type="match status" value="1"/>
</dbReference>
<proteinExistence type="inferred from homology"/>
<name>A0A485LVZ2_9ZZZZ</name>
<keyword evidence="2 4" id="KW-0808">Transferase</keyword>
<gene>
    <name evidence="4" type="ORF">SCFA_1150002</name>
</gene>
<dbReference type="CDD" id="cd04193">
    <property type="entry name" value="UDPGlcNAc_PPase"/>
    <property type="match status" value="1"/>
</dbReference>
<dbReference type="PANTHER" id="PTHR11952:SF2">
    <property type="entry name" value="LD24639P"/>
    <property type="match status" value="1"/>
</dbReference>
<dbReference type="InterPro" id="IPR039741">
    <property type="entry name" value="UDP-sugar_pyrophosphorylase"/>
</dbReference>
<accession>A0A485LVZ2</accession>
<dbReference type="AlphaFoldDB" id="A0A485LVZ2"/>
<comment type="similarity">
    <text evidence="1">Belongs to the UDPGP type 1 family.</text>
</comment>
<keyword evidence="3 4" id="KW-0548">Nucleotidyltransferase</keyword>
<sequence>MLEEKLRQLGQDHIVKLLETGAGFVSRSEIEKDLKEVNIPLIRDLMEGRHLYQEPALVQVKPAPVVPASFSTSPEAGPYRAHGEDLLRKGKVAALVVAGGQGSRLGIDAPKGVVGVTPVTGKSLFQLHAEKVLALSRKYGRAVPLFVMTSRVNDADTRDFFARHAFFGLDPQDVFFFVQGMLPSITLDGRFVLSHHGGLFMNPDGHGGTLAALRKNGCLDIMRARGIEEIFYFQVDNPLVSICDPLFIGLHNLQGAKMSSKVVRKTSFDEKVGIIAEVDGKTRVVEYSDMSDDMRYALDAEGRMLYWAGNSAIHMIRRDFVESLTSSAMRLPFHRAEKNIPALDSAGNPVEIRGIKFETFIFDALPMAEKSVTLEVIREHEFAPVKNMTGEDSLETSRTLQSELHKSWLKDLGVEVSDRSLIEISPLAALEKDDLAARVKSLPAKIEKDMYIQ</sequence>
<dbReference type="InterPro" id="IPR002618">
    <property type="entry name" value="UDPGP_fam"/>
</dbReference>
<organism evidence="4">
    <name type="scientific">anaerobic digester metagenome</name>
    <dbReference type="NCBI Taxonomy" id="1263854"/>
    <lineage>
        <taxon>unclassified sequences</taxon>
        <taxon>metagenomes</taxon>
        <taxon>ecological metagenomes</taxon>
    </lineage>
</organism>
<dbReference type="Gene3D" id="3.90.550.10">
    <property type="entry name" value="Spore Coat Polysaccharide Biosynthesis Protein SpsA, Chain A"/>
    <property type="match status" value="1"/>
</dbReference>
<dbReference type="SUPFAM" id="SSF53448">
    <property type="entry name" value="Nucleotide-diphospho-sugar transferases"/>
    <property type="match status" value="1"/>
</dbReference>
<evidence type="ECO:0000313" key="4">
    <source>
        <dbReference type="EMBL" id="VFU11801.1"/>
    </source>
</evidence>